<feature type="region of interest" description="Disordered" evidence="1">
    <location>
        <begin position="240"/>
        <end position="265"/>
    </location>
</feature>
<dbReference type="OrthoDB" id="483418at2"/>
<sequence length="265" mass="27669">MKDRNRLLCIALTACAVPLWWVVLGIPSLAQGRPLRQEVRIESAQAGTVPITVWPGSGANLDFSRLGLRIYRAWLDDPSKLTIDFDAPLDAGGAQVVHLRRISGVAFQGLPSTPATLLSVVARDASGTAHLFQFPIAYGSGPADYSTIAVVPAPAPAGPRFMIQASAIPGQGATPLTFSHGIAALIEAGTIAPNGPMHQSLRAFLALIANDVPVVEASAQTGISLEVVQAVAMRGLEQQRQSIPRPGIVPEDAEAAPLDPAGGDE</sequence>
<keyword evidence="3" id="KW-1185">Reference proteome</keyword>
<protein>
    <submittedName>
        <fullName evidence="2">Uncharacterized protein</fullName>
    </submittedName>
</protein>
<dbReference type="EMBL" id="MRCG01000014">
    <property type="protein sequence ID" value="OKH46131.1"/>
    <property type="molecule type" value="Genomic_DNA"/>
</dbReference>
<gene>
    <name evidence="2" type="ORF">NIES30_17695</name>
</gene>
<dbReference type="Proteomes" id="UP000185557">
    <property type="component" value="Unassembled WGS sequence"/>
</dbReference>
<evidence type="ECO:0000256" key="1">
    <source>
        <dbReference type="SAM" id="MobiDB-lite"/>
    </source>
</evidence>
<feature type="compositionally biased region" description="Low complexity" evidence="1">
    <location>
        <begin position="255"/>
        <end position="265"/>
    </location>
</feature>
<evidence type="ECO:0000313" key="2">
    <source>
        <dbReference type="EMBL" id="OKH46131.1"/>
    </source>
</evidence>
<reference evidence="2 3" key="1">
    <citation type="submission" date="2016-11" db="EMBL/GenBank/DDBJ databases">
        <title>Draft Genome Sequences of Nine Cyanobacterial Strains from Diverse Habitats.</title>
        <authorList>
            <person name="Zhu T."/>
            <person name="Hou S."/>
            <person name="Lu X."/>
            <person name="Hess W.R."/>
        </authorList>
    </citation>
    <scope>NUCLEOTIDE SEQUENCE [LARGE SCALE GENOMIC DNA]</scope>
    <source>
        <strain evidence="2 3">NIES-30</strain>
    </source>
</reference>
<name>A0A1U7J217_9CYAN</name>
<evidence type="ECO:0000313" key="3">
    <source>
        <dbReference type="Proteomes" id="UP000185557"/>
    </source>
</evidence>
<dbReference type="AlphaFoldDB" id="A0A1U7J217"/>
<proteinExistence type="predicted"/>
<accession>A0A1U7J217</accession>
<dbReference type="STRING" id="549789.NIES30_17695"/>
<dbReference type="RefSeq" id="WP_073609763.1">
    <property type="nucleotide sequence ID" value="NZ_MRCG01000014.1"/>
</dbReference>
<organism evidence="2 3">
    <name type="scientific">Phormidium tenue NIES-30</name>
    <dbReference type="NCBI Taxonomy" id="549789"/>
    <lineage>
        <taxon>Bacteria</taxon>
        <taxon>Bacillati</taxon>
        <taxon>Cyanobacteriota</taxon>
        <taxon>Cyanophyceae</taxon>
        <taxon>Oscillatoriophycideae</taxon>
        <taxon>Oscillatoriales</taxon>
        <taxon>Oscillatoriaceae</taxon>
        <taxon>Phormidium</taxon>
    </lineage>
</organism>
<comment type="caution">
    <text evidence="2">The sequence shown here is derived from an EMBL/GenBank/DDBJ whole genome shotgun (WGS) entry which is preliminary data.</text>
</comment>